<evidence type="ECO:0000313" key="2">
    <source>
        <dbReference type="Proteomes" id="UP000821845"/>
    </source>
</evidence>
<dbReference type="EMBL" id="CM023486">
    <property type="protein sequence ID" value="KAH6927313.1"/>
    <property type="molecule type" value="Genomic_DNA"/>
</dbReference>
<organism evidence="1 2">
    <name type="scientific">Hyalomma asiaticum</name>
    <name type="common">Tick</name>
    <dbReference type="NCBI Taxonomy" id="266040"/>
    <lineage>
        <taxon>Eukaryota</taxon>
        <taxon>Metazoa</taxon>
        <taxon>Ecdysozoa</taxon>
        <taxon>Arthropoda</taxon>
        <taxon>Chelicerata</taxon>
        <taxon>Arachnida</taxon>
        <taxon>Acari</taxon>
        <taxon>Parasitiformes</taxon>
        <taxon>Ixodida</taxon>
        <taxon>Ixodoidea</taxon>
        <taxon>Ixodidae</taxon>
        <taxon>Hyalomminae</taxon>
        <taxon>Hyalomma</taxon>
    </lineage>
</organism>
<accession>A0ACB7RXG4</accession>
<dbReference type="Proteomes" id="UP000821845">
    <property type="component" value="Chromosome 6"/>
</dbReference>
<keyword evidence="2" id="KW-1185">Reference proteome</keyword>
<name>A0ACB7RXG4_HYAAI</name>
<reference evidence="1" key="1">
    <citation type="submission" date="2020-05" db="EMBL/GenBank/DDBJ databases">
        <title>Large-scale comparative analyses of tick genomes elucidate their genetic diversity and vector capacities.</title>
        <authorList>
            <person name="Jia N."/>
            <person name="Wang J."/>
            <person name="Shi W."/>
            <person name="Du L."/>
            <person name="Sun Y."/>
            <person name="Zhan W."/>
            <person name="Jiang J."/>
            <person name="Wang Q."/>
            <person name="Zhang B."/>
            <person name="Ji P."/>
            <person name="Sakyi L.B."/>
            <person name="Cui X."/>
            <person name="Yuan T."/>
            <person name="Jiang B."/>
            <person name="Yang W."/>
            <person name="Lam T.T.-Y."/>
            <person name="Chang Q."/>
            <person name="Ding S."/>
            <person name="Wang X."/>
            <person name="Zhu J."/>
            <person name="Ruan X."/>
            <person name="Zhao L."/>
            <person name="Wei J."/>
            <person name="Que T."/>
            <person name="Du C."/>
            <person name="Cheng J."/>
            <person name="Dai P."/>
            <person name="Han X."/>
            <person name="Huang E."/>
            <person name="Gao Y."/>
            <person name="Liu J."/>
            <person name="Shao H."/>
            <person name="Ye R."/>
            <person name="Li L."/>
            <person name="Wei W."/>
            <person name="Wang X."/>
            <person name="Wang C."/>
            <person name="Yang T."/>
            <person name="Huo Q."/>
            <person name="Li W."/>
            <person name="Guo W."/>
            <person name="Chen H."/>
            <person name="Zhou L."/>
            <person name="Ni X."/>
            <person name="Tian J."/>
            <person name="Zhou Y."/>
            <person name="Sheng Y."/>
            <person name="Liu T."/>
            <person name="Pan Y."/>
            <person name="Xia L."/>
            <person name="Li J."/>
            <person name="Zhao F."/>
            <person name="Cao W."/>
        </authorList>
    </citation>
    <scope>NUCLEOTIDE SEQUENCE</scope>
    <source>
        <strain evidence="1">Hyas-2018</strain>
    </source>
</reference>
<evidence type="ECO:0000313" key="1">
    <source>
        <dbReference type="EMBL" id="KAH6927313.1"/>
    </source>
</evidence>
<proteinExistence type="predicted"/>
<comment type="caution">
    <text evidence="1">The sequence shown here is derived from an EMBL/GenBank/DDBJ whole genome shotgun (WGS) entry which is preliminary data.</text>
</comment>
<gene>
    <name evidence="1" type="ORF">HPB50_001612</name>
</gene>
<protein>
    <submittedName>
        <fullName evidence="1">Uncharacterized protein</fullName>
    </submittedName>
</protein>
<sequence length="515" mass="56244">MAVPCPAANATPAAAGPEPAPQDEQLAGNPASAASLGPDSFFASEAETSYEDVPDTRSLFFIAWLFCCVGSIIIFFPLAFILMPLFSGGIARVKATVAAMEARPAEAAATAKSAKFIMPTWTVPPRATAAVPPSCSRVTPHLNENVNNINNNSFDSSKLDAIDTTQAEVYCIFNISRVRRSPGVDFLLYHFPWPICPNVIYWSISVNAEDGTIVTRSQELDAYSGFYNITSVARKYVPDTNVLFTIGGYPEDSGIFSLLGVGTLAEISVVQTMVVMLYRLHFNGLNIHLVEDVPCEQYFKNKMVGLQSFITELKKLVAINAPIENFKITLMVGTNTKIAKEAIAVLGNDVDRVFVDTFRLFANNFSSSFSDAVFCGHYLSFLTDFNTDMNMNSKICYSYSSLTRTWNLRMDDGGPPLAVTQTFGYASFQDLCSGNYAVDCDYGHVSTCKQSTIKVGGAVIAIANFFTTHLVRTTFKGRCLLLDSVDYGVHPKGCSLNMPSCDVLTVFSETYRKTP</sequence>